<sequence precursor="true">MKRIVAVVLLIAMVAIGIGFYRGWISLQNSGSENSDGKVQLGVDVDTDKAQSDLESLKPSGTSP</sequence>
<keyword evidence="2" id="KW-1185">Reference proteome</keyword>
<name>D2QYR7_PIRSD</name>
<dbReference type="KEGG" id="psl:Psta_1697"/>
<dbReference type="EMBL" id="CP001848">
    <property type="protein sequence ID" value="ADB16372.1"/>
    <property type="molecule type" value="Genomic_DNA"/>
</dbReference>
<dbReference type="AlphaFoldDB" id="D2QYR7"/>
<proteinExistence type="predicted"/>
<dbReference type="STRING" id="530564.Psta_1697"/>
<protein>
    <submittedName>
        <fullName evidence="1">Uncharacterized protein</fullName>
    </submittedName>
</protein>
<reference evidence="1 2" key="1">
    <citation type="journal article" date="2009" name="Stand. Genomic Sci.">
        <title>Complete genome sequence of Pirellula staleyi type strain (ATCC 27377).</title>
        <authorList>
            <person name="Clum A."/>
            <person name="Tindall B.J."/>
            <person name="Sikorski J."/>
            <person name="Ivanova N."/>
            <person name="Mavrommatis K."/>
            <person name="Lucas S."/>
            <person name="Glavina del Rio T."/>
            <person name="Nolan M."/>
            <person name="Chen F."/>
            <person name="Tice H."/>
            <person name="Pitluck S."/>
            <person name="Cheng J.F."/>
            <person name="Chertkov O."/>
            <person name="Brettin T."/>
            <person name="Han C."/>
            <person name="Detter J.C."/>
            <person name="Kuske C."/>
            <person name="Bruce D."/>
            <person name="Goodwin L."/>
            <person name="Ovchinikova G."/>
            <person name="Pati A."/>
            <person name="Mikhailova N."/>
            <person name="Chen A."/>
            <person name="Palaniappan K."/>
            <person name="Land M."/>
            <person name="Hauser L."/>
            <person name="Chang Y.J."/>
            <person name="Jeffries C.D."/>
            <person name="Chain P."/>
            <person name="Rohde M."/>
            <person name="Goker M."/>
            <person name="Bristow J."/>
            <person name="Eisen J.A."/>
            <person name="Markowitz V."/>
            <person name="Hugenholtz P."/>
            <person name="Kyrpides N.C."/>
            <person name="Klenk H.P."/>
            <person name="Lapidus A."/>
        </authorList>
    </citation>
    <scope>NUCLEOTIDE SEQUENCE [LARGE SCALE GENOMIC DNA]</scope>
    <source>
        <strain evidence="2">ATCC 27377 / DSM 6068 / ICPB 4128</strain>
    </source>
</reference>
<evidence type="ECO:0000313" key="1">
    <source>
        <dbReference type="EMBL" id="ADB16372.1"/>
    </source>
</evidence>
<dbReference type="Proteomes" id="UP000001887">
    <property type="component" value="Chromosome"/>
</dbReference>
<accession>D2QYR7</accession>
<organism evidence="1 2">
    <name type="scientific">Pirellula staleyi (strain ATCC 27377 / DSM 6068 / ICPB 4128)</name>
    <name type="common">Pirella staleyi</name>
    <dbReference type="NCBI Taxonomy" id="530564"/>
    <lineage>
        <taxon>Bacteria</taxon>
        <taxon>Pseudomonadati</taxon>
        <taxon>Planctomycetota</taxon>
        <taxon>Planctomycetia</taxon>
        <taxon>Pirellulales</taxon>
        <taxon>Pirellulaceae</taxon>
        <taxon>Pirellula</taxon>
    </lineage>
</organism>
<dbReference type="HOGENOM" id="CLU_2863955_0_0_0"/>
<gene>
    <name evidence="1" type="ordered locus">Psta_1697</name>
</gene>
<evidence type="ECO:0000313" key="2">
    <source>
        <dbReference type="Proteomes" id="UP000001887"/>
    </source>
</evidence>